<protein>
    <recommendedName>
        <fullName evidence="14">Coproporphyrinogen-III oxidase</fullName>
        <ecNumber evidence="14">1.3.98.3</ecNumber>
    </recommendedName>
</protein>
<dbReference type="RefSeq" id="WP_018473568.1">
    <property type="nucleotide sequence ID" value="NZ_BMWX01000008.1"/>
</dbReference>
<evidence type="ECO:0000256" key="6">
    <source>
        <dbReference type="ARBA" id="ARBA00022490"/>
    </source>
</evidence>
<feature type="binding site" evidence="16">
    <location>
        <position position="63"/>
    </location>
    <ligand>
        <name>[4Fe-4S] cluster</name>
        <dbReference type="ChEBI" id="CHEBI:49883"/>
        <note>4Fe-4S-S-AdoMet</note>
    </ligand>
</feature>
<dbReference type="InterPro" id="IPR004558">
    <property type="entry name" value="Coprogen_oxidase_HemN"/>
</dbReference>
<reference evidence="18" key="2">
    <citation type="submission" date="2020-09" db="EMBL/GenBank/DDBJ databases">
        <authorList>
            <person name="Sun Q."/>
            <person name="Kim S."/>
        </authorList>
    </citation>
    <scope>NUCLEOTIDE SEQUENCE</scope>
    <source>
        <strain evidence="18">KCTC 12368</strain>
    </source>
</reference>
<dbReference type="EC" id="1.3.98.3" evidence="14"/>
<dbReference type="Gene3D" id="3.20.20.70">
    <property type="entry name" value="Aldolase class I"/>
    <property type="match status" value="1"/>
</dbReference>
<feature type="domain" description="Radical SAM core" evidence="17">
    <location>
        <begin position="44"/>
        <end position="285"/>
    </location>
</feature>
<feature type="binding site" evidence="15">
    <location>
        <position position="182"/>
    </location>
    <ligand>
        <name>S-adenosyl-L-methionine</name>
        <dbReference type="ChEBI" id="CHEBI:59789"/>
        <label>2</label>
    </ligand>
</feature>
<keyword evidence="12 14" id="KW-0627">Porphyrin biosynthesis</keyword>
<dbReference type="GO" id="GO:0005737">
    <property type="term" value="C:cytoplasm"/>
    <property type="evidence" value="ECO:0007669"/>
    <property type="project" value="UniProtKB-SubCell"/>
</dbReference>
<keyword evidence="7 14" id="KW-0949">S-adenosyl-L-methionine</keyword>
<feature type="binding site" evidence="15">
    <location>
        <position position="170"/>
    </location>
    <ligand>
        <name>S-adenosyl-L-methionine</name>
        <dbReference type="ChEBI" id="CHEBI:59789"/>
        <label>2</label>
    </ligand>
</feature>
<feature type="binding site" evidence="15">
    <location>
        <begin position="65"/>
        <end position="67"/>
    </location>
    <ligand>
        <name>S-adenosyl-L-methionine</name>
        <dbReference type="ChEBI" id="CHEBI:59789"/>
        <label>2</label>
    </ligand>
</feature>
<evidence type="ECO:0000256" key="13">
    <source>
        <dbReference type="ARBA" id="ARBA00048321"/>
    </source>
</evidence>
<evidence type="ECO:0000256" key="2">
    <source>
        <dbReference type="ARBA" id="ARBA00004785"/>
    </source>
</evidence>
<dbReference type="PIRSF" id="PIRSF000167">
    <property type="entry name" value="HemN"/>
    <property type="match status" value="1"/>
</dbReference>
<name>A0A918UW48_9BACT</name>
<evidence type="ECO:0000256" key="5">
    <source>
        <dbReference type="ARBA" id="ARBA00022485"/>
    </source>
</evidence>
<keyword evidence="5 14" id="KW-0004">4Fe-4S</keyword>
<evidence type="ECO:0000256" key="4">
    <source>
        <dbReference type="ARBA" id="ARBA00011245"/>
    </source>
</evidence>
<evidence type="ECO:0000256" key="1">
    <source>
        <dbReference type="ARBA" id="ARBA00004496"/>
    </source>
</evidence>
<dbReference type="InterPro" id="IPR007197">
    <property type="entry name" value="rSAM"/>
</dbReference>
<dbReference type="InterPro" id="IPR034505">
    <property type="entry name" value="Coproporphyrinogen-III_oxidase"/>
</dbReference>
<evidence type="ECO:0000256" key="15">
    <source>
        <dbReference type="PIRSR" id="PIRSR000167-1"/>
    </source>
</evidence>
<dbReference type="PROSITE" id="PS51918">
    <property type="entry name" value="RADICAL_SAM"/>
    <property type="match status" value="1"/>
</dbReference>
<comment type="subcellular location">
    <subcellularLocation>
        <location evidence="1 14">Cytoplasm</location>
    </subcellularLocation>
</comment>
<dbReference type="AlphaFoldDB" id="A0A918UW48"/>
<keyword evidence="19" id="KW-1185">Reference proteome</keyword>
<feature type="binding site" evidence="16">
    <location>
        <position position="59"/>
    </location>
    <ligand>
        <name>[4Fe-4S] cluster</name>
        <dbReference type="ChEBI" id="CHEBI:49883"/>
        <note>4Fe-4S-S-AdoMet</note>
    </ligand>
</feature>
<evidence type="ECO:0000313" key="18">
    <source>
        <dbReference type="EMBL" id="GGZ38646.1"/>
    </source>
</evidence>
<dbReference type="InterPro" id="IPR058240">
    <property type="entry name" value="rSAM_sf"/>
</dbReference>
<feature type="binding site" evidence="15">
    <location>
        <position position="110"/>
    </location>
    <ligand>
        <name>S-adenosyl-L-methionine</name>
        <dbReference type="ChEBI" id="CHEBI:59789"/>
        <label>1</label>
    </ligand>
</feature>
<sequence length="446" mass="51062">MADLIEKYNQPLPRYTSYPSVSLWEDNIKEGEWIKLVRKSYDDFGNEEGLNLHLHFPYCESLCTYCGCTKQNTSDHGKEISYIEALKKEWDAYLKHLPEKPKLASIHLGGGSPTFFSAEHLKEVISYIQATSTPLNDAQYSLKGHPNTTSYEHLLALSELGFKRISFGIQDFDPSVQQAIHRIQPFKTVREASYLARLTGFTSINFDLIYGLPHQTPESIIHTMEQVGTLRPERIAFYSYAHMPSSFPAQKRYENHLPPGEMKQLLYKVGRKTLQRLGYQEIGMDHFALPVDELLKAKQQGTLHRNFMGSTTHSARMLLGLGNNAISDIHYAYAQNPKMVDDYKKTVMEGKFSPGKTHLLHNEDHEIRNIILKMICLEKVKLNEGPLSMDLIRRLQDMQKDGIITIKDGWVELTAIGKPYLRNVCAAFDKRLQEGKTKTYVFSRAI</sequence>
<dbReference type="CDD" id="cd01335">
    <property type="entry name" value="Radical_SAM"/>
    <property type="match status" value="1"/>
</dbReference>
<keyword evidence="6 14" id="KW-0963">Cytoplasm</keyword>
<dbReference type="GO" id="GO:0006782">
    <property type="term" value="P:protoporphyrinogen IX biosynthetic process"/>
    <property type="evidence" value="ECO:0007669"/>
    <property type="project" value="TreeGrafter"/>
</dbReference>
<evidence type="ECO:0000256" key="14">
    <source>
        <dbReference type="PIRNR" id="PIRNR000167"/>
    </source>
</evidence>
<dbReference type="Gene3D" id="1.10.10.920">
    <property type="match status" value="1"/>
</dbReference>
<dbReference type="PANTHER" id="PTHR13932">
    <property type="entry name" value="COPROPORPHYRINIGEN III OXIDASE"/>
    <property type="match status" value="1"/>
</dbReference>
<reference evidence="18" key="1">
    <citation type="journal article" date="2014" name="Int. J. Syst. Evol. Microbiol.">
        <title>Complete genome sequence of Corynebacterium casei LMG S-19264T (=DSM 44701T), isolated from a smear-ripened cheese.</title>
        <authorList>
            <consortium name="US DOE Joint Genome Institute (JGI-PGF)"/>
            <person name="Walter F."/>
            <person name="Albersmeier A."/>
            <person name="Kalinowski J."/>
            <person name="Ruckert C."/>
        </authorList>
    </citation>
    <scope>NUCLEOTIDE SEQUENCE</scope>
    <source>
        <strain evidence="18">KCTC 12368</strain>
    </source>
</reference>
<organism evidence="18 19">
    <name type="scientific">Echinicola pacifica</name>
    <dbReference type="NCBI Taxonomy" id="346377"/>
    <lineage>
        <taxon>Bacteria</taxon>
        <taxon>Pseudomonadati</taxon>
        <taxon>Bacteroidota</taxon>
        <taxon>Cytophagia</taxon>
        <taxon>Cytophagales</taxon>
        <taxon>Cyclobacteriaceae</taxon>
        <taxon>Echinicola</taxon>
    </lineage>
</organism>
<feature type="binding site" evidence="16">
    <location>
        <position position="66"/>
    </location>
    <ligand>
        <name>[4Fe-4S] cluster</name>
        <dbReference type="ChEBI" id="CHEBI:49883"/>
        <note>4Fe-4S-S-AdoMet</note>
    </ligand>
</feature>
<dbReference type="SFLD" id="SFLDG01065">
    <property type="entry name" value="anaerobic_coproporphyrinogen-I"/>
    <property type="match status" value="1"/>
</dbReference>
<dbReference type="GO" id="GO:0051539">
    <property type="term" value="F:4 iron, 4 sulfur cluster binding"/>
    <property type="evidence" value="ECO:0007669"/>
    <property type="project" value="UniProtKB-KW"/>
</dbReference>
<evidence type="ECO:0000256" key="7">
    <source>
        <dbReference type="ARBA" id="ARBA00022691"/>
    </source>
</evidence>
<keyword evidence="10 14" id="KW-0408">Iron</keyword>
<dbReference type="GO" id="GO:0004109">
    <property type="term" value="F:coproporphyrinogen oxidase activity"/>
    <property type="evidence" value="ECO:0007669"/>
    <property type="project" value="InterPro"/>
</dbReference>
<comment type="pathway">
    <text evidence="2 14">Porphyrin-containing compound metabolism; protoporphyrin-IX biosynthesis; protoporphyrinogen-IX from coproporphyrinogen-III (AdoMet route): step 1/1.</text>
</comment>
<comment type="cofactor">
    <cofactor evidence="14 16">
        <name>[4Fe-4S] cluster</name>
        <dbReference type="ChEBI" id="CHEBI:49883"/>
    </cofactor>
    <text evidence="14 16">Binds 1 [4Fe-4S] cluster. The cluster is coordinated with 3 cysteines and an exchangeable S-adenosyl-L-methionine.</text>
</comment>
<dbReference type="EMBL" id="BMWX01000008">
    <property type="protein sequence ID" value="GGZ38646.1"/>
    <property type="molecule type" value="Genomic_DNA"/>
</dbReference>
<dbReference type="InterPro" id="IPR006638">
    <property type="entry name" value="Elp3/MiaA/NifB-like_rSAM"/>
</dbReference>
<dbReference type="Proteomes" id="UP000619457">
    <property type="component" value="Unassembled WGS sequence"/>
</dbReference>
<evidence type="ECO:0000256" key="10">
    <source>
        <dbReference type="ARBA" id="ARBA00023004"/>
    </source>
</evidence>
<gene>
    <name evidence="18" type="primary">hemN</name>
    <name evidence="18" type="ORF">GCM10007049_34760</name>
</gene>
<dbReference type="Pfam" id="PF04055">
    <property type="entry name" value="Radical_SAM"/>
    <property type="match status" value="1"/>
</dbReference>
<dbReference type="GO" id="GO:0051989">
    <property type="term" value="F:coproporphyrinogen dehydrogenase activity"/>
    <property type="evidence" value="ECO:0007669"/>
    <property type="project" value="UniProtKB-EC"/>
</dbReference>
<dbReference type="PANTHER" id="PTHR13932:SF6">
    <property type="entry name" value="OXYGEN-INDEPENDENT COPROPORPHYRINOGEN III OXIDASE"/>
    <property type="match status" value="1"/>
</dbReference>
<dbReference type="InterPro" id="IPR013785">
    <property type="entry name" value="Aldolase_TIM"/>
</dbReference>
<evidence type="ECO:0000256" key="3">
    <source>
        <dbReference type="ARBA" id="ARBA00005493"/>
    </source>
</evidence>
<dbReference type="SMART" id="SM00729">
    <property type="entry name" value="Elp3"/>
    <property type="match status" value="1"/>
</dbReference>
<dbReference type="NCBIfam" id="TIGR00538">
    <property type="entry name" value="hemN"/>
    <property type="match status" value="1"/>
</dbReference>
<evidence type="ECO:0000256" key="12">
    <source>
        <dbReference type="ARBA" id="ARBA00023244"/>
    </source>
</evidence>
<comment type="subunit">
    <text evidence="4">Monomer.</text>
</comment>
<keyword evidence="11 14" id="KW-0411">Iron-sulfur</keyword>
<comment type="catalytic activity">
    <reaction evidence="13 14">
        <text>coproporphyrinogen III + 2 S-adenosyl-L-methionine = protoporphyrinogen IX + 2 5'-deoxyadenosine + 2 L-methionine + 2 CO2</text>
        <dbReference type="Rhea" id="RHEA:15425"/>
        <dbReference type="ChEBI" id="CHEBI:16526"/>
        <dbReference type="ChEBI" id="CHEBI:17319"/>
        <dbReference type="ChEBI" id="CHEBI:57307"/>
        <dbReference type="ChEBI" id="CHEBI:57309"/>
        <dbReference type="ChEBI" id="CHEBI:57844"/>
        <dbReference type="ChEBI" id="CHEBI:59789"/>
        <dbReference type="EC" id="1.3.98.3"/>
    </reaction>
</comment>
<feature type="binding site" evidence="15">
    <location>
        <position position="207"/>
    </location>
    <ligand>
        <name>S-adenosyl-L-methionine</name>
        <dbReference type="ChEBI" id="CHEBI:59789"/>
        <label>2</label>
    </ligand>
</feature>
<evidence type="ECO:0000256" key="8">
    <source>
        <dbReference type="ARBA" id="ARBA00022723"/>
    </source>
</evidence>
<comment type="caution">
    <text evidence="18">The sequence shown here is derived from an EMBL/GenBank/DDBJ whole genome shotgun (WGS) entry which is preliminary data.</text>
</comment>
<comment type="similarity">
    <text evidence="3 14">Belongs to the anaerobic coproporphyrinogen-III oxidase family.</text>
</comment>
<keyword evidence="8 14" id="KW-0479">Metal-binding</keyword>
<dbReference type="SFLD" id="SFLDS00029">
    <property type="entry name" value="Radical_SAM"/>
    <property type="match status" value="1"/>
</dbReference>
<evidence type="ECO:0000313" key="19">
    <source>
        <dbReference type="Proteomes" id="UP000619457"/>
    </source>
</evidence>
<evidence type="ECO:0000256" key="9">
    <source>
        <dbReference type="ARBA" id="ARBA00023002"/>
    </source>
</evidence>
<evidence type="ECO:0000256" key="11">
    <source>
        <dbReference type="ARBA" id="ARBA00023014"/>
    </source>
</evidence>
<evidence type="ECO:0000256" key="16">
    <source>
        <dbReference type="PIRSR" id="PIRSR000167-2"/>
    </source>
</evidence>
<feature type="binding site" evidence="15">
    <location>
        <position position="241"/>
    </location>
    <ligand>
        <name>S-adenosyl-L-methionine</name>
        <dbReference type="ChEBI" id="CHEBI:59789"/>
        <label>2</label>
    </ligand>
</feature>
<proteinExistence type="inferred from homology"/>
<accession>A0A918UW48</accession>
<dbReference type="GO" id="GO:0046872">
    <property type="term" value="F:metal ion binding"/>
    <property type="evidence" value="ECO:0007669"/>
    <property type="project" value="UniProtKB-KW"/>
</dbReference>
<keyword evidence="9 14" id="KW-0560">Oxidoreductase</keyword>
<evidence type="ECO:0000259" key="17">
    <source>
        <dbReference type="PROSITE" id="PS51918"/>
    </source>
</evidence>
<feature type="binding site" evidence="15">
    <location>
        <position position="326"/>
    </location>
    <ligand>
        <name>S-adenosyl-L-methionine</name>
        <dbReference type="ChEBI" id="CHEBI:59789"/>
        <label>1</label>
    </ligand>
</feature>
<dbReference type="SUPFAM" id="SSF102114">
    <property type="entry name" value="Radical SAM enzymes"/>
    <property type="match status" value="1"/>
</dbReference>